<dbReference type="EMBL" id="JABCLB010001328">
    <property type="protein sequence ID" value="NMU84030.1"/>
    <property type="molecule type" value="Genomic_DNA"/>
</dbReference>
<reference evidence="1 2" key="1">
    <citation type="submission" date="2020-04" db="EMBL/GenBank/DDBJ databases">
        <title>Whole-genome sequencing of Vibrio spp. from China reveals different genetic environments of blaCTX-M-14 among diverse lineages.</title>
        <authorList>
            <person name="Zheng Z."/>
            <person name="Ye L."/>
            <person name="Chen S."/>
        </authorList>
    </citation>
    <scope>NUCLEOTIDE SEQUENCE [LARGE SCALE GENOMIC DNA]</scope>
    <source>
        <strain evidence="1 2">Vb0551</strain>
    </source>
</reference>
<dbReference type="RefSeq" id="WP_141179919.1">
    <property type="nucleotide sequence ID" value="NZ_CP041202.1"/>
</dbReference>
<evidence type="ECO:0000313" key="2">
    <source>
        <dbReference type="Proteomes" id="UP000518904"/>
    </source>
</evidence>
<sequence>MAVKFSYPEGLPRPLLTDMSLNQSTGVLVTEFSTGRKRARKLPNRPSEMKATWMMKTSMAKLFESALDNWLLGRWFLMDIKTPFSDDLQQCEVLITQDPRDKRKPVNAKFWEYTATVQIKKVPQLDEGTLLDAMLAPNTFAELIAQLETTMMELP</sequence>
<gene>
    <name evidence="1" type="ORF">HKB16_14170</name>
</gene>
<name>A0A7Y0SI96_VIBPH</name>
<dbReference type="Proteomes" id="UP000518904">
    <property type="component" value="Unassembled WGS sequence"/>
</dbReference>
<organism evidence="1 2">
    <name type="scientific">Vibrio parahaemolyticus</name>
    <dbReference type="NCBI Taxonomy" id="670"/>
    <lineage>
        <taxon>Bacteria</taxon>
        <taxon>Pseudomonadati</taxon>
        <taxon>Pseudomonadota</taxon>
        <taxon>Gammaproteobacteria</taxon>
        <taxon>Vibrionales</taxon>
        <taxon>Vibrionaceae</taxon>
        <taxon>Vibrio</taxon>
    </lineage>
</organism>
<evidence type="ECO:0000313" key="1">
    <source>
        <dbReference type="EMBL" id="NMU84030.1"/>
    </source>
</evidence>
<dbReference type="AlphaFoldDB" id="A0A7Y0SI96"/>
<proteinExistence type="predicted"/>
<comment type="caution">
    <text evidence="1">The sequence shown here is derived from an EMBL/GenBank/DDBJ whole genome shotgun (WGS) entry which is preliminary data.</text>
</comment>
<protein>
    <submittedName>
        <fullName evidence="1">Uncharacterized protein</fullName>
    </submittedName>
</protein>
<accession>A0A7Y0SI96</accession>